<keyword evidence="2" id="KW-1185">Reference proteome</keyword>
<dbReference type="GO" id="GO:0016757">
    <property type="term" value="F:glycosyltransferase activity"/>
    <property type="evidence" value="ECO:0007669"/>
    <property type="project" value="InterPro"/>
</dbReference>
<proteinExistence type="predicted"/>
<dbReference type="Gene3D" id="3.90.550.10">
    <property type="entry name" value="Spore Coat Polysaccharide Biosynthesis Protein SpsA, Chain A"/>
    <property type="match status" value="1"/>
</dbReference>
<evidence type="ECO:0000313" key="1">
    <source>
        <dbReference type="EMBL" id="AMD89072.1"/>
    </source>
</evidence>
<gene>
    <name evidence="1" type="ORF">AXF13_02515</name>
</gene>
<sequence>MTETAPDALAGGDARPFCEPGRAPARKSSRLVTLGVTGDWAFAAGTLLLALRRHNPDLGADILVFHDDGLRPSDRALLEGLGAHCEPFAVACDGLRPEAVRLLSPLSLAKFACFRLLADYESVLWLDTDLVVQDDLGDVFSHGPLALAVEDPEFTGEGRTCGAAVNFYEPVPGVDGDAPNLNTGVMVWRRGLRDPEALERRCLDFLQAHGPKLRYPDQAALNALAQWMRIERPGELAELPRRFNCHPRNPATVYAPVVHAFGAYKLWNDGLTAACFPEWQRDYARWLRLGGSPYAGPVDNAAYGEGGAFYLLRGLFDTIGKSEQALNSLRERLAAESAARKKLEDLLRRLQPRT</sequence>
<dbReference type="KEGG" id="dfi:AXF13_02515"/>
<dbReference type="RefSeq" id="WP_062251523.1">
    <property type="nucleotide sequence ID" value="NZ_CP014229.1"/>
</dbReference>
<dbReference type="Proteomes" id="UP000069241">
    <property type="component" value="Chromosome"/>
</dbReference>
<dbReference type="SUPFAM" id="SSF53448">
    <property type="entry name" value="Nucleotide-diphospho-sugar transferases"/>
    <property type="match status" value="1"/>
</dbReference>
<name>A0A0X8JI49_9BACT</name>
<organism evidence="1 2">
    <name type="scientific">Desulfovibrio fairfieldensis</name>
    <dbReference type="NCBI Taxonomy" id="44742"/>
    <lineage>
        <taxon>Bacteria</taxon>
        <taxon>Pseudomonadati</taxon>
        <taxon>Thermodesulfobacteriota</taxon>
        <taxon>Desulfovibrionia</taxon>
        <taxon>Desulfovibrionales</taxon>
        <taxon>Desulfovibrionaceae</taxon>
        <taxon>Desulfovibrio</taxon>
    </lineage>
</organism>
<dbReference type="STRING" id="44742.AXF13_02515"/>
<accession>A0A0X8JI49</accession>
<reference evidence="2" key="1">
    <citation type="submission" date="2016-02" db="EMBL/GenBank/DDBJ databases">
        <authorList>
            <person name="Holder M.E."/>
            <person name="Ajami N.J."/>
            <person name="Petrosino J.F."/>
        </authorList>
    </citation>
    <scope>NUCLEOTIDE SEQUENCE [LARGE SCALE GENOMIC DNA]</scope>
    <source>
        <strain evidence="2">CCUG 45958</strain>
    </source>
</reference>
<dbReference type="InterPro" id="IPR002495">
    <property type="entry name" value="Glyco_trans_8"/>
</dbReference>
<protein>
    <submittedName>
        <fullName evidence="1">Glycosyl transferase family 8</fullName>
    </submittedName>
</protein>
<dbReference type="AlphaFoldDB" id="A0A0X8JI49"/>
<evidence type="ECO:0000313" key="2">
    <source>
        <dbReference type="Proteomes" id="UP000069241"/>
    </source>
</evidence>
<dbReference type="InterPro" id="IPR029044">
    <property type="entry name" value="Nucleotide-diphossugar_trans"/>
</dbReference>
<dbReference type="EMBL" id="CP014229">
    <property type="protein sequence ID" value="AMD89072.1"/>
    <property type="molecule type" value="Genomic_DNA"/>
</dbReference>
<keyword evidence="1" id="KW-0808">Transferase</keyword>
<dbReference type="Pfam" id="PF01501">
    <property type="entry name" value="Glyco_transf_8"/>
    <property type="match status" value="1"/>
</dbReference>